<evidence type="ECO:0000259" key="2">
    <source>
        <dbReference type="PROSITE" id="PS50943"/>
    </source>
</evidence>
<dbReference type="GO" id="GO:0003677">
    <property type="term" value="F:DNA binding"/>
    <property type="evidence" value="ECO:0007669"/>
    <property type="project" value="UniProtKB-KW"/>
</dbReference>
<evidence type="ECO:0000256" key="1">
    <source>
        <dbReference type="ARBA" id="ARBA00023125"/>
    </source>
</evidence>
<dbReference type="InterPro" id="IPR001387">
    <property type="entry name" value="Cro/C1-type_HTH"/>
</dbReference>
<dbReference type="Gene3D" id="1.10.260.40">
    <property type="entry name" value="lambda repressor-like DNA-binding domains"/>
    <property type="match status" value="1"/>
</dbReference>
<dbReference type="SMART" id="SM00530">
    <property type="entry name" value="HTH_XRE"/>
    <property type="match status" value="1"/>
</dbReference>
<protein>
    <submittedName>
        <fullName evidence="3">Helix-turn-helix transcriptional regulator</fullName>
    </submittedName>
</protein>
<dbReference type="CDD" id="cd00093">
    <property type="entry name" value="HTH_XRE"/>
    <property type="match status" value="1"/>
</dbReference>
<dbReference type="Pfam" id="PF01381">
    <property type="entry name" value="HTH_3"/>
    <property type="match status" value="1"/>
</dbReference>
<dbReference type="AlphaFoldDB" id="A0AAW8CI93"/>
<proteinExistence type="predicted"/>
<dbReference type="SUPFAM" id="SSF47413">
    <property type="entry name" value="lambda repressor-like DNA-binding domains"/>
    <property type="match status" value="1"/>
</dbReference>
<dbReference type="Proteomes" id="UP001226020">
    <property type="component" value="Unassembled WGS sequence"/>
</dbReference>
<dbReference type="RefSeq" id="WP_306351322.1">
    <property type="nucleotide sequence ID" value="NZ_JASAWV010000005.1"/>
</dbReference>
<dbReference type="InterPro" id="IPR010982">
    <property type="entry name" value="Lambda_DNA-bd_dom_sf"/>
</dbReference>
<dbReference type="PROSITE" id="PS50943">
    <property type="entry name" value="HTH_CROC1"/>
    <property type="match status" value="1"/>
</dbReference>
<comment type="caution">
    <text evidence="3">The sequence shown here is derived from an EMBL/GenBank/DDBJ whole genome shotgun (WGS) entry which is preliminary data.</text>
</comment>
<dbReference type="EMBL" id="JASAXT010000005">
    <property type="protein sequence ID" value="MDP8148171.1"/>
    <property type="molecule type" value="Genomic_DNA"/>
</dbReference>
<sequence>MAKMKTTEIDRFIGQKIQQKRKELGYSAERLSEYVDISQPQLSRYERGTNKINLSHLVAIATFLKTPISYFFSGCMEKSEWNSDELDRHWQELTPKQKALFVDLLKELKKS</sequence>
<feature type="domain" description="HTH cro/C1-type" evidence="2">
    <location>
        <begin position="17"/>
        <end position="71"/>
    </location>
</feature>
<accession>A0AAW8CI93</accession>
<reference evidence="3 4" key="1">
    <citation type="journal article" date="2023" name="Front. Microbiol.">
        <title>Phylogeography and host specificity of Pasteurellaceae pathogenic to sea-farmed fish in the north-east Atlantic.</title>
        <authorList>
            <person name="Gulla S."/>
            <person name="Colquhoun D.J."/>
            <person name="Olsen A.B."/>
            <person name="Spilsberg B."/>
            <person name="Lagesen K."/>
            <person name="Aakesson C.P."/>
            <person name="Strom S."/>
            <person name="Manji F."/>
            <person name="Birkbeck T.H."/>
            <person name="Nilsen H.K."/>
        </authorList>
    </citation>
    <scope>NUCLEOTIDE SEQUENCE [LARGE SCALE GENOMIC DNA]</scope>
    <source>
        <strain evidence="3 4">NVIB3131</strain>
    </source>
</reference>
<evidence type="ECO:0000313" key="3">
    <source>
        <dbReference type="EMBL" id="MDP8148171.1"/>
    </source>
</evidence>
<organism evidence="3 4">
    <name type="scientific">Phocoenobacter atlanticus subsp. atlanticus</name>
    <dbReference type="NCBI Taxonomy" id="3061285"/>
    <lineage>
        <taxon>Bacteria</taxon>
        <taxon>Pseudomonadati</taxon>
        <taxon>Pseudomonadota</taxon>
        <taxon>Gammaproteobacteria</taxon>
        <taxon>Pasteurellales</taxon>
        <taxon>Pasteurellaceae</taxon>
        <taxon>Phocoenobacter</taxon>
        <taxon>Phocoenobacter atlanticus</taxon>
    </lineage>
</organism>
<dbReference type="PANTHER" id="PTHR46558">
    <property type="entry name" value="TRACRIPTIONAL REGULATORY PROTEIN-RELATED-RELATED"/>
    <property type="match status" value="1"/>
</dbReference>
<dbReference type="PANTHER" id="PTHR46558:SF4">
    <property type="entry name" value="DNA-BIDING PHAGE PROTEIN"/>
    <property type="match status" value="1"/>
</dbReference>
<gene>
    <name evidence="3" type="ORF">QJU57_03620</name>
</gene>
<keyword evidence="1" id="KW-0238">DNA-binding</keyword>
<keyword evidence="4" id="KW-1185">Reference proteome</keyword>
<name>A0AAW8CI93_9PAST</name>
<evidence type="ECO:0000313" key="4">
    <source>
        <dbReference type="Proteomes" id="UP001226020"/>
    </source>
</evidence>